<comment type="caution">
    <text evidence="2">The sequence shown here is derived from an EMBL/GenBank/DDBJ whole genome shotgun (WGS) entry which is preliminary data.</text>
</comment>
<accession>A0A495X6H1</accession>
<organism evidence="2 3">
    <name type="scientific">Saccharothrix variisporea</name>
    <dbReference type="NCBI Taxonomy" id="543527"/>
    <lineage>
        <taxon>Bacteria</taxon>
        <taxon>Bacillati</taxon>
        <taxon>Actinomycetota</taxon>
        <taxon>Actinomycetes</taxon>
        <taxon>Pseudonocardiales</taxon>
        <taxon>Pseudonocardiaceae</taxon>
        <taxon>Saccharothrix</taxon>
    </lineage>
</organism>
<feature type="compositionally biased region" description="Basic and acidic residues" evidence="1">
    <location>
        <begin position="37"/>
        <end position="54"/>
    </location>
</feature>
<reference evidence="2 3" key="1">
    <citation type="submission" date="2018-10" db="EMBL/GenBank/DDBJ databases">
        <title>Sequencing the genomes of 1000 actinobacteria strains.</title>
        <authorList>
            <person name="Klenk H.-P."/>
        </authorList>
    </citation>
    <scope>NUCLEOTIDE SEQUENCE [LARGE SCALE GENOMIC DNA]</scope>
    <source>
        <strain evidence="2 3">DSM 43911</strain>
    </source>
</reference>
<dbReference type="EMBL" id="RBXR01000001">
    <property type="protein sequence ID" value="RKT69146.1"/>
    <property type="molecule type" value="Genomic_DNA"/>
</dbReference>
<dbReference type="OrthoDB" id="128043at2"/>
<evidence type="ECO:0000256" key="1">
    <source>
        <dbReference type="SAM" id="MobiDB-lite"/>
    </source>
</evidence>
<evidence type="ECO:0008006" key="4">
    <source>
        <dbReference type="Google" id="ProtNLM"/>
    </source>
</evidence>
<name>A0A495X6H1_9PSEU</name>
<evidence type="ECO:0000313" key="3">
    <source>
        <dbReference type="Proteomes" id="UP000272729"/>
    </source>
</evidence>
<evidence type="ECO:0000313" key="2">
    <source>
        <dbReference type="EMBL" id="RKT69146.1"/>
    </source>
</evidence>
<dbReference type="AlphaFoldDB" id="A0A495X6H1"/>
<dbReference type="RefSeq" id="WP_121220670.1">
    <property type="nucleotide sequence ID" value="NZ_RBXR01000001.1"/>
</dbReference>
<gene>
    <name evidence="2" type="ORF">DFJ66_2341</name>
</gene>
<feature type="region of interest" description="Disordered" evidence="1">
    <location>
        <begin position="31"/>
        <end position="71"/>
    </location>
</feature>
<proteinExistence type="predicted"/>
<dbReference type="Proteomes" id="UP000272729">
    <property type="component" value="Unassembled WGS sequence"/>
</dbReference>
<feature type="compositionally biased region" description="Basic and acidic residues" evidence="1">
    <location>
        <begin position="316"/>
        <end position="326"/>
    </location>
</feature>
<feature type="region of interest" description="Disordered" evidence="1">
    <location>
        <begin position="295"/>
        <end position="326"/>
    </location>
</feature>
<sequence>MNTAAKLSAYGVALVLVAAGAWAIGNAVGPLSSESAPKAESEAHGSEAAGHGDSHSGTVAEGAQDLPKGLASTRGGYTLAPTVTTLPAGTSPFSFRILGPEGHAVTSFEVEHDKKLHLIVVRRDTSGFRHVHPEMAADGTWTVPLDLPQAGTYRVFADFKATGGEATTLGTDVSVAGAFEPRAYTPSRVAEVDGYQVRLDGDLVAGKASPVKVTVSKDGKPVTDLQPYLAAYGHLVALRQSDLAYLHVHPEGAPGDGKTAPGPEIAFVAEVPSEGGYRLFLDFQHNGVVRTAEFTVSTDGTPAPAPTTTTAADNHGTSEDGHGHGG</sequence>
<keyword evidence="3" id="KW-1185">Reference proteome</keyword>
<protein>
    <recommendedName>
        <fullName evidence="4">Secreted protein</fullName>
    </recommendedName>
</protein>